<dbReference type="RefSeq" id="WP_154519094.1">
    <property type="nucleotide sequence ID" value="NZ_VUMT01000009.1"/>
</dbReference>
<sequence length="150" mass="17216">MQEINVNSKFGIGEKVYTIWNRSIGFTCPICNGDGAFLHKGYKVKCTYCHGSGNVFTHGKMWQVDEEPMTVGSMKISIGTDKKQSIAYTLNNAKKHKRKRPERYCFSTIEEAQECCDILNMEIKESVENEIKIIQSKYNTIKEDKVCKEE</sequence>
<reference evidence="1 2" key="1">
    <citation type="submission" date="2019-08" db="EMBL/GenBank/DDBJ databases">
        <title>In-depth cultivation of the pig gut microbiome towards novel bacterial diversity and tailored functional studies.</title>
        <authorList>
            <person name="Wylensek D."/>
            <person name="Hitch T.C.A."/>
            <person name="Clavel T."/>
        </authorList>
    </citation>
    <scope>NUCLEOTIDE SEQUENCE [LARGE SCALE GENOMIC DNA]</scope>
    <source>
        <strain evidence="1 2">WCA-693-APC-MOT-I</strain>
    </source>
</reference>
<gene>
    <name evidence="1" type="ORF">FYJ58_07305</name>
</gene>
<dbReference type="SUPFAM" id="SSF57938">
    <property type="entry name" value="DnaJ/Hsp40 cysteine-rich domain"/>
    <property type="match status" value="1"/>
</dbReference>
<dbReference type="EMBL" id="VUMT01000009">
    <property type="protein sequence ID" value="MSS63683.1"/>
    <property type="molecule type" value="Genomic_DNA"/>
</dbReference>
<accession>A0A6L5Y0H0</accession>
<organism evidence="1 2">
    <name type="scientific">Velocimicrobium porci</name>
    <dbReference type="NCBI Taxonomy" id="2606634"/>
    <lineage>
        <taxon>Bacteria</taxon>
        <taxon>Bacillati</taxon>
        <taxon>Bacillota</taxon>
        <taxon>Clostridia</taxon>
        <taxon>Lachnospirales</taxon>
        <taxon>Lachnospiraceae</taxon>
        <taxon>Velocimicrobium</taxon>
    </lineage>
</organism>
<name>A0A6L5Y0H0_9FIRM</name>
<keyword evidence="2" id="KW-1185">Reference proteome</keyword>
<dbReference type="Proteomes" id="UP000482209">
    <property type="component" value="Unassembled WGS sequence"/>
</dbReference>
<evidence type="ECO:0000313" key="1">
    <source>
        <dbReference type="EMBL" id="MSS63683.1"/>
    </source>
</evidence>
<evidence type="ECO:0000313" key="2">
    <source>
        <dbReference type="Proteomes" id="UP000482209"/>
    </source>
</evidence>
<dbReference type="AlphaFoldDB" id="A0A6L5Y0H0"/>
<comment type="caution">
    <text evidence="1">The sequence shown here is derived from an EMBL/GenBank/DDBJ whole genome shotgun (WGS) entry which is preliminary data.</text>
</comment>
<dbReference type="Gene3D" id="6.20.20.10">
    <property type="match status" value="1"/>
</dbReference>
<dbReference type="InterPro" id="IPR036410">
    <property type="entry name" value="HSP_DnaJ_Cys-rich_dom_sf"/>
</dbReference>
<protein>
    <submittedName>
        <fullName evidence="1">Uncharacterized protein</fullName>
    </submittedName>
</protein>
<proteinExistence type="predicted"/>